<dbReference type="AlphaFoldDB" id="A0A2T0VXF5"/>
<comment type="caution">
    <text evidence="2">The sequence shown here is derived from an EMBL/GenBank/DDBJ whole genome shotgun (WGS) entry which is preliminary data.</text>
</comment>
<dbReference type="PANTHER" id="PTHR43845:SF1">
    <property type="entry name" value="BLR5969 PROTEIN"/>
    <property type="match status" value="1"/>
</dbReference>
<dbReference type="InterPro" id="IPR042099">
    <property type="entry name" value="ANL_N_sf"/>
</dbReference>
<accession>A0A2T0VXF5</accession>
<evidence type="ECO:0000313" key="3">
    <source>
        <dbReference type="Proteomes" id="UP000238007"/>
    </source>
</evidence>
<protein>
    <submittedName>
        <fullName evidence="2">Phenylacetate-CoA ligase</fullName>
    </submittedName>
</protein>
<dbReference type="PANTHER" id="PTHR43845">
    <property type="entry name" value="BLR5969 PROTEIN"/>
    <property type="match status" value="1"/>
</dbReference>
<evidence type="ECO:0000313" key="2">
    <source>
        <dbReference type="EMBL" id="PRY76639.1"/>
    </source>
</evidence>
<keyword evidence="2" id="KW-0436">Ligase</keyword>
<feature type="domain" description="AMP-dependent synthetase/ligase" evidence="1">
    <location>
        <begin position="110"/>
        <end position="248"/>
    </location>
</feature>
<keyword evidence="3" id="KW-1185">Reference proteome</keyword>
<dbReference type="InterPro" id="IPR045851">
    <property type="entry name" value="AMP-bd_C_sf"/>
</dbReference>
<dbReference type="RefSeq" id="WP_243394552.1">
    <property type="nucleotide sequence ID" value="NZ_PVTP01000008.1"/>
</dbReference>
<proteinExistence type="predicted"/>
<dbReference type="Proteomes" id="UP000238007">
    <property type="component" value="Unassembled WGS sequence"/>
</dbReference>
<gene>
    <name evidence="2" type="ORF">CLV80_108103</name>
</gene>
<dbReference type="Pfam" id="PF00501">
    <property type="entry name" value="AMP-binding"/>
    <property type="match status" value="1"/>
</dbReference>
<organism evidence="2 3">
    <name type="scientific">Yoonia maritima</name>
    <dbReference type="NCBI Taxonomy" id="1435347"/>
    <lineage>
        <taxon>Bacteria</taxon>
        <taxon>Pseudomonadati</taxon>
        <taxon>Pseudomonadota</taxon>
        <taxon>Alphaproteobacteria</taxon>
        <taxon>Rhodobacterales</taxon>
        <taxon>Paracoccaceae</taxon>
        <taxon>Yoonia</taxon>
    </lineage>
</organism>
<dbReference type="EMBL" id="PVTP01000008">
    <property type="protein sequence ID" value="PRY76639.1"/>
    <property type="molecule type" value="Genomic_DNA"/>
</dbReference>
<dbReference type="InterPro" id="IPR000873">
    <property type="entry name" value="AMP-dep_synth/lig_dom"/>
</dbReference>
<dbReference type="GO" id="GO:0016874">
    <property type="term" value="F:ligase activity"/>
    <property type="evidence" value="ECO:0007669"/>
    <property type="project" value="UniProtKB-KW"/>
</dbReference>
<dbReference type="Gene3D" id="3.30.300.30">
    <property type="match status" value="1"/>
</dbReference>
<reference evidence="2 3" key="1">
    <citation type="submission" date="2018-03" db="EMBL/GenBank/DDBJ databases">
        <title>Genomic Encyclopedia of Archaeal and Bacterial Type Strains, Phase II (KMG-II): from individual species to whole genera.</title>
        <authorList>
            <person name="Goeker M."/>
        </authorList>
    </citation>
    <scope>NUCLEOTIDE SEQUENCE [LARGE SCALE GENOMIC DNA]</scope>
    <source>
        <strain evidence="2 3">DSM 101533</strain>
    </source>
</reference>
<sequence>MKTHDQLEAEQLKALNALLPDDISLDSLAALATLPVMRKGALLQAQADNPPFGAVAAKNVATIFQSPGPIYEPGGTGPDWWRFGRFLTAMGFVPGDIAQNTFAYHFTPAGAMFESGARAIGVTVFPAGPGNTRQQAEVAATIGTTAYVGTPDYLGAILAKGDELGLDLSRIKRAAVTAGPLFPKLRQAYEDRGILCRQCYGTADVGLIAYETTDSIDGMVIDDDVIVEIVTPGTGTPVAPGEIGEVVVTVLNPDYPLLRFSVGDLSAILPDTSGPKRIVGWRGRADQAAKVKGMFIRPEQVASLMTRHPEIHRARVEIGFDGAKDVVTLKVETEESGTDAIAASAAEILKLRTQIVAVAKGDLPRDGVLVDDQRPVEN</sequence>
<evidence type="ECO:0000259" key="1">
    <source>
        <dbReference type="Pfam" id="PF00501"/>
    </source>
</evidence>
<dbReference type="Gene3D" id="3.40.50.12780">
    <property type="entry name" value="N-terminal domain of ligase-like"/>
    <property type="match status" value="1"/>
</dbReference>
<dbReference type="SUPFAM" id="SSF56801">
    <property type="entry name" value="Acetyl-CoA synthetase-like"/>
    <property type="match status" value="1"/>
</dbReference>
<name>A0A2T0VXF5_9RHOB</name>